<organism evidence="1 2">
    <name type="scientific">Chitinophaga arvensicola</name>
    <dbReference type="NCBI Taxonomy" id="29529"/>
    <lineage>
        <taxon>Bacteria</taxon>
        <taxon>Pseudomonadati</taxon>
        <taxon>Bacteroidota</taxon>
        <taxon>Chitinophagia</taxon>
        <taxon>Chitinophagales</taxon>
        <taxon>Chitinophagaceae</taxon>
        <taxon>Chitinophaga</taxon>
    </lineage>
</organism>
<accession>A0A1I0Q3R1</accession>
<gene>
    <name evidence="1" type="ORF">SAMN04488122_1206</name>
</gene>
<dbReference type="OrthoDB" id="770118at2"/>
<name>A0A1I0Q3R1_9BACT</name>
<reference evidence="2" key="1">
    <citation type="submission" date="2016-10" db="EMBL/GenBank/DDBJ databases">
        <authorList>
            <person name="Varghese N."/>
            <person name="Submissions S."/>
        </authorList>
    </citation>
    <scope>NUCLEOTIDE SEQUENCE [LARGE SCALE GENOMIC DNA]</scope>
    <source>
        <strain evidence="2">DSM 3695</strain>
    </source>
</reference>
<keyword evidence="2" id="KW-1185">Reference proteome</keyword>
<proteinExistence type="predicted"/>
<evidence type="ECO:0000313" key="2">
    <source>
        <dbReference type="Proteomes" id="UP000199310"/>
    </source>
</evidence>
<sequence>MTTDEHALQIIAQLSTATDYQQADQLLLSVKKEQAVLYKEIFTSLLEKIELLSPLECNSLQWSMYRYTLMHVRKCITMEPAC</sequence>
<dbReference type="RefSeq" id="WP_089891834.1">
    <property type="nucleotide sequence ID" value="NZ_FOJG01000001.1"/>
</dbReference>
<dbReference type="EMBL" id="FOJG01000001">
    <property type="protein sequence ID" value="SEW21629.1"/>
    <property type="molecule type" value="Genomic_DNA"/>
</dbReference>
<dbReference type="STRING" id="29529.SAMN04488122_1206"/>
<dbReference type="AlphaFoldDB" id="A0A1I0Q3R1"/>
<dbReference type="Proteomes" id="UP000199310">
    <property type="component" value="Unassembled WGS sequence"/>
</dbReference>
<protein>
    <submittedName>
        <fullName evidence="1">Uncharacterized protein</fullName>
    </submittedName>
</protein>
<evidence type="ECO:0000313" key="1">
    <source>
        <dbReference type="EMBL" id="SEW21629.1"/>
    </source>
</evidence>